<dbReference type="Gene3D" id="3.40.50.1820">
    <property type="entry name" value="alpha/beta hydrolase"/>
    <property type="match status" value="1"/>
</dbReference>
<keyword evidence="2" id="KW-1185">Reference proteome</keyword>
<proteinExistence type="predicted"/>
<evidence type="ECO:0000313" key="1">
    <source>
        <dbReference type="EMBL" id="TPP60168.1"/>
    </source>
</evidence>
<dbReference type="STRING" id="46835.A0A504YQJ5"/>
<reference evidence="1 2" key="1">
    <citation type="submission" date="2019-04" db="EMBL/GenBank/DDBJ databases">
        <title>Annotation for the trematode Fasciola gigantica.</title>
        <authorList>
            <person name="Choi Y.-J."/>
        </authorList>
    </citation>
    <scope>NUCLEOTIDE SEQUENCE [LARGE SCALE GENOMIC DNA]</scope>
    <source>
        <strain evidence="1">Uganda_cow_1</strain>
    </source>
</reference>
<feature type="non-terminal residue" evidence="1">
    <location>
        <position position="1"/>
    </location>
</feature>
<dbReference type="InterPro" id="IPR029058">
    <property type="entry name" value="AB_hydrolase_fold"/>
</dbReference>
<comment type="caution">
    <text evidence="1">The sequence shown here is derived from an EMBL/GenBank/DDBJ whole genome shotgun (WGS) entry which is preliminary data.</text>
</comment>
<organism evidence="1 2">
    <name type="scientific">Fasciola gigantica</name>
    <name type="common">Giant liver fluke</name>
    <dbReference type="NCBI Taxonomy" id="46835"/>
    <lineage>
        <taxon>Eukaryota</taxon>
        <taxon>Metazoa</taxon>
        <taxon>Spiralia</taxon>
        <taxon>Lophotrochozoa</taxon>
        <taxon>Platyhelminthes</taxon>
        <taxon>Trematoda</taxon>
        <taxon>Digenea</taxon>
        <taxon>Plagiorchiida</taxon>
        <taxon>Echinostomata</taxon>
        <taxon>Echinostomatoidea</taxon>
        <taxon>Fasciolidae</taxon>
        <taxon>Fasciola</taxon>
    </lineage>
</organism>
<evidence type="ECO:0000313" key="2">
    <source>
        <dbReference type="Proteomes" id="UP000316759"/>
    </source>
</evidence>
<dbReference type="OrthoDB" id="6281581at2759"/>
<dbReference type="Proteomes" id="UP000316759">
    <property type="component" value="Unassembled WGS sequence"/>
</dbReference>
<dbReference type="AlphaFoldDB" id="A0A504YQJ5"/>
<accession>A0A504YQJ5</accession>
<name>A0A504YQJ5_FASGI</name>
<dbReference type="EMBL" id="SUNJ01009752">
    <property type="protein sequence ID" value="TPP60168.1"/>
    <property type="molecule type" value="Genomic_DNA"/>
</dbReference>
<gene>
    <name evidence="1" type="ORF">FGIG_09710</name>
</gene>
<sequence length="54" mass="6120">IMTDISDSVVALKIHGGAHHLDLRSPDPADPPSVREVRETERRLIQYWIKKASN</sequence>
<protein>
    <submittedName>
        <fullName evidence="1">Dipeptidyl peptidase 2</fullName>
    </submittedName>
</protein>